<feature type="domain" description="ELP1 alpha-solenoid" evidence="10">
    <location>
        <begin position="685"/>
        <end position="891"/>
    </location>
</feature>
<feature type="domain" description="ELP1 three-helical bundle" evidence="11">
    <location>
        <begin position="1071"/>
        <end position="1244"/>
    </location>
</feature>
<dbReference type="GO" id="GO:0033588">
    <property type="term" value="C:elongator holoenzyme complex"/>
    <property type="evidence" value="ECO:0007669"/>
    <property type="project" value="InterPro"/>
</dbReference>
<evidence type="ECO:0000256" key="2">
    <source>
        <dbReference type="ARBA" id="ARBA00006086"/>
    </source>
</evidence>
<dbReference type="InterPro" id="IPR056165">
    <property type="entry name" value="Beta-prop_ELP1_2nd"/>
</dbReference>
<evidence type="ECO:0000256" key="4">
    <source>
        <dbReference type="ARBA" id="ARBA00022694"/>
    </source>
</evidence>
<comment type="similarity">
    <text evidence="2 5">Belongs to the ELP1/IKA1 family.</text>
</comment>
<keyword evidence="13" id="KW-1185">Reference proteome</keyword>
<feature type="domain" description="ELP1 TPR" evidence="9">
    <location>
        <begin position="900"/>
        <end position="1061"/>
    </location>
</feature>
<keyword evidence="12" id="KW-0808">Transferase</keyword>
<dbReference type="UniPathway" id="UPA00988"/>
<evidence type="ECO:0000313" key="13">
    <source>
        <dbReference type="Proteomes" id="UP000277580"/>
    </source>
</evidence>
<dbReference type="Proteomes" id="UP000277580">
    <property type="component" value="Unassembled WGS sequence"/>
</dbReference>
<evidence type="ECO:0000259" key="11">
    <source>
        <dbReference type="Pfam" id="PF23936"/>
    </source>
</evidence>
<evidence type="ECO:0000259" key="10">
    <source>
        <dbReference type="Pfam" id="PF23925"/>
    </source>
</evidence>
<keyword evidence="4" id="KW-0819">tRNA processing</keyword>
<evidence type="ECO:0000256" key="5">
    <source>
        <dbReference type="PIRNR" id="PIRNR017233"/>
    </source>
</evidence>
<dbReference type="GO" id="GO:0002926">
    <property type="term" value="P:tRNA wobble base 5-methoxycarbonylmethyl-2-thiouridinylation"/>
    <property type="evidence" value="ECO:0007669"/>
    <property type="project" value="TreeGrafter"/>
</dbReference>
<evidence type="ECO:0000259" key="7">
    <source>
        <dbReference type="Pfam" id="PF04762"/>
    </source>
</evidence>
<reference evidence="12 13" key="1">
    <citation type="journal article" date="2018" name="Nat. Ecol. Evol.">
        <title>Pezizomycetes genomes reveal the molecular basis of ectomycorrhizal truffle lifestyle.</title>
        <authorList>
            <person name="Murat C."/>
            <person name="Payen T."/>
            <person name="Noel B."/>
            <person name="Kuo A."/>
            <person name="Morin E."/>
            <person name="Chen J."/>
            <person name="Kohler A."/>
            <person name="Krizsan K."/>
            <person name="Balestrini R."/>
            <person name="Da Silva C."/>
            <person name="Montanini B."/>
            <person name="Hainaut M."/>
            <person name="Levati E."/>
            <person name="Barry K.W."/>
            <person name="Belfiori B."/>
            <person name="Cichocki N."/>
            <person name="Clum A."/>
            <person name="Dockter R.B."/>
            <person name="Fauchery L."/>
            <person name="Guy J."/>
            <person name="Iotti M."/>
            <person name="Le Tacon F."/>
            <person name="Lindquist E.A."/>
            <person name="Lipzen A."/>
            <person name="Malagnac F."/>
            <person name="Mello A."/>
            <person name="Molinier V."/>
            <person name="Miyauchi S."/>
            <person name="Poulain J."/>
            <person name="Riccioni C."/>
            <person name="Rubini A."/>
            <person name="Sitrit Y."/>
            <person name="Splivallo R."/>
            <person name="Traeger S."/>
            <person name="Wang M."/>
            <person name="Zifcakova L."/>
            <person name="Wipf D."/>
            <person name="Zambonelli A."/>
            <person name="Paolocci F."/>
            <person name="Nowrousian M."/>
            <person name="Ottonello S."/>
            <person name="Baldrian P."/>
            <person name="Spatafora J.W."/>
            <person name="Henrissat B."/>
            <person name="Nagy L.G."/>
            <person name="Aury J.M."/>
            <person name="Wincker P."/>
            <person name="Grigoriev I.V."/>
            <person name="Bonfante P."/>
            <person name="Martin F.M."/>
        </authorList>
    </citation>
    <scope>NUCLEOTIDE SEQUENCE [LARGE SCALE GENOMIC DNA]</scope>
    <source>
        <strain evidence="12 13">CCBAS932</strain>
    </source>
</reference>
<dbReference type="Pfam" id="PF23925">
    <property type="entry name" value="A-sol_ELP1"/>
    <property type="match status" value="1"/>
</dbReference>
<evidence type="ECO:0000256" key="1">
    <source>
        <dbReference type="ARBA" id="ARBA00005043"/>
    </source>
</evidence>
<dbReference type="PANTHER" id="PTHR12747">
    <property type="entry name" value="ELONGATOR COMPLEX PROTEIN 1"/>
    <property type="match status" value="1"/>
</dbReference>
<keyword evidence="12" id="KW-0418">Kinase</keyword>
<dbReference type="Pfam" id="PF23797">
    <property type="entry name" value="Beta-prop_ELP1_2nd"/>
    <property type="match status" value="1"/>
</dbReference>
<dbReference type="InterPro" id="IPR056164">
    <property type="entry name" value="Beta-prop_ELP1_1st"/>
</dbReference>
<dbReference type="PIRSF" id="PIRSF017233">
    <property type="entry name" value="IKAP"/>
    <property type="match status" value="1"/>
</dbReference>
<organism evidence="12 13">
    <name type="scientific">Morchella conica CCBAS932</name>
    <dbReference type="NCBI Taxonomy" id="1392247"/>
    <lineage>
        <taxon>Eukaryota</taxon>
        <taxon>Fungi</taxon>
        <taxon>Dikarya</taxon>
        <taxon>Ascomycota</taxon>
        <taxon>Pezizomycotina</taxon>
        <taxon>Pezizomycetes</taxon>
        <taxon>Pezizales</taxon>
        <taxon>Morchellaceae</taxon>
        <taxon>Morchella</taxon>
    </lineage>
</organism>
<evidence type="ECO:0000259" key="8">
    <source>
        <dbReference type="Pfam" id="PF23797"/>
    </source>
</evidence>
<dbReference type="InterPro" id="IPR056167">
    <property type="entry name" value="A-sol_ELP1"/>
</dbReference>
<feature type="domain" description="ELP1 first N-terminal beta-propeller" evidence="7">
    <location>
        <begin position="1"/>
        <end position="364"/>
    </location>
</feature>
<dbReference type="GO" id="GO:0000049">
    <property type="term" value="F:tRNA binding"/>
    <property type="evidence" value="ECO:0007669"/>
    <property type="project" value="TreeGrafter"/>
</dbReference>
<dbReference type="InParanoid" id="A0A3N4KYT1"/>
<evidence type="ECO:0000256" key="6">
    <source>
        <dbReference type="SAM" id="MobiDB-lite"/>
    </source>
</evidence>
<dbReference type="Pfam" id="PF23878">
    <property type="entry name" value="TPR_ELP1"/>
    <property type="match status" value="1"/>
</dbReference>
<keyword evidence="5" id="KW-0539">Nucleus</keyword>
<evidence type="ECO:0000256" key="3">
    <source>
        <dbReference type="ARBA" id="ARBA00022490"/>
    </source>
</evidence>
<dbReference type="InterPro" id="IPR056166">
    <property type="entry name" value="TPR_ELP1"/>
</dbReference>
<dbReference type="OrthoDB" id="40048at2759"/>
<feature type="domain" description="ELP1 N-terminal second beta-propeller" evidence="8">
    <location>
        <begin position="402"/>
        <end position="661"/>
    </location>
</feature>
<dbReference type="STRING" id="1392247.A0A3N4KYT1"/>
<comment type="pathway">
    <text evidence="1">tRNA modification; 5-methoxycarbonylmethyl-2-thiouridine-tRNA biosynthesis.</text>
</comment>
<dbReference type="GO" id="GO:0005634">
    <property type="term" value="C:nucleus"/>
    <property type="evidence" value="ECO:0007669"/>
    <property type="project" value="UniProtKB-SubCell"/>
</dbReference>
<evidence type="ECO:0000313" key="12">
    <source>
        <dbReference type="EMBL" id="RPB14402.1"/>
    </source>
</evidence>
<keyword evidence="3 5" id="KW-0963">Cytoplasm</keyword>
<protein>
    <recommendedName>
        <fullName evidence="5">Elongator complex protein 1</fullName>
    </recommendedName>
</protein>
<dbReference type="Pfam" id="PF04762">
    <property type="entry name" value="Beta-prop_ELP1_1st"/>
    <property type="match status" value="1"/>
</dbReference>
<dbReference type="InterPro" id="IPR006849">
    <property type="entry name" value="Elp1"/>
</dbReference>
<dbReference type="EMBL" id="ML119118">
    <property type="protein sequence ID" value="RPB14402.1"/>
    <property type="molecule type" value="Genomic_DNA"/>
</dbReference>
<proteinExistence type="inferred from homology"/>
<comment type="function">
    <text evidence="5">Component of the elongator complex which is required for multiple tRNA modifications, including mcm5U (5-methoxycarbonylmethyl uridine), mcm5s2U (5-methoxycarbonylmethyl-2-thiouridine), and ncm5U (5-carbamoylmethyl uridine). The elongator complex catalyzes formation of carboxymethyluridine in the wobble base at position 34 in tRNAs.</text>
</comment>
<gene>
    <name evidence="12" type="ORF">P167DRAFT_503739</name>
</gene>
<dbReference type="PANTHER" id="PTHR12747:SF0">
    <property type="entry name" value="ELONGATOR COMPLEX PROTEIN 1"/>
    <property type="match status" value="1"/>
</dbReference>
<feature type="region of interest" description="Disordered" evidence="6">
    <location>
        <begin position="1155"/>
        <end position="1179"/>
    </location>
</feature>
<dbReference type="FunCoup" id="A0A3N4KYT1">
    <property type="interactions" value="1048"/>
</dbReference>
<evidence type="ECO:0000259" key="9">
    <source>
        <dbReference type="Pfam" id="PF23878"/>
    </source>
</evidence>
<name>A0A3N4KYT1_9PEZI</name>
<dbReference type="GO" id="GO:0016301">
    <property type="term" value="F:kinase activity"/>
    <property type="evidence" value="ECO:0007669"/>
    <property type="project" value="UniProtKB-KW"/>
</dbReference>
<dbReference type="Pfam" id="PF23936">
    <property type="entry name" value="HB_ELP1"/>
    <property type="match status" value="1"/>
</dbReference>
<dbReference type="InterPro" id="IPR056169">
    <property type="entry name" value="HB_ELP1"/>
</dbReference>
<sequence>MRNLLAIERSVVGVSSTEVPDLPLTAVAWDSSADSLICTHGPCEAEALIELKRVTKNGQAVNIASWDAPSPSPTLPCDRVLDLHYFSDTFSTCVVLSGGDIVIVKEDTLPGENKIEIVGSVDEGITAAAWSSDEEVLAITTGASTFLLMTRDFEPINDVTLSPNDLNASKHVSVGWGKSETQFKGKRAKAMKDPTVPEKFDEGVLSPLDDGVTRISWRGDGAYLAISSVEASQRRLIRVYSRDGSLDGVSEPVDNLEGPLSWRPAGNLMAGIQRFPDRLDVVFFERNGLRHGEFTLRIPSEMVKEERVLELLWNGDSSVLAICFKDKVQLWSTGNYHWYLKQELLFPDELQVGLQDLVVQWHPEKPLQLALGAKEKVITHEFIWSVFSGSSMPPNDYGIAAVVDGATLKLTPLRIANIPPPMSFREVALGSTPTDVAISPSGCRIVVLRGDCIDLITWKFEKQRLISEPETFQRILELEGFSSYRQISFLDEETLGIVYDEDGSSVLQTISIPHSGPTESTNTFRLPENVTVLRLGAVPELVSFFYEDNQGNVSLYNPRNHTVDRICRLPSICPWVQVAIFDEQNVVFGLSQNGRLYVNDRMIVPNCTSFAVTSAHLIFTTTQHFLKFVHLHGDFKDLEVPPDDPTGDERCRNVERGSRIIHVMPTSFSLTLQMPRGNLETIFPRALVLAGVRRSIEVKHYRRAFSACRNHRVDLNILHDHAPAQFLESIELFVDQVKNIEHIDLFLSQIREEDVSKTMYRETLLAAEATEPALPVYGISVDPSKSKVNKICEAFLRVLLKNRLATNLQNIITAYVCKSPPDHDAALLLIGKLREENLELAEQAITHVCFLSDVNKLYDNALGLYDLDLTLMVAQQSQKDPREYLPFLQSLQEMENTRRMFTIDDHLGRFTKACGYLHALGDVAFSEMSGYVIKHELYQTALDLFKYNQEKLKVIMSLYATYLEGASRYPDAGLCYEFLGDYSNAVSCYRSAGMWQEALFSASQVPFSQDELDELSSSLAETLLDAKEYIEAATIHIEYRNDVAEAARVLCKGCYIGEAMRLIGKQGKSELLESVVDPGLGEGFAQTSELIADCKAQLIAQVNRLRELRAKKEENPLAYFDGVAEEDAPDDVSLAPTNVSTSASLFTRYTGKTGVTAQTGASRRTSKNRKREERKRARGKKGSIYEEEYLINSIGRMIERLDTIRAETKRLLQGLVRRRMRERAVALQTQMEEILEQLTGCVKEVFEEGSRIMEEGERGEITTGTKRIAPVVKPFDGIGVL</sequence>
<dbReference type="GO" id="GO:0005829">
    <property type="term" value="C:cytosol"/>
    <property type="evidence" value="ECO:0007669"/>
    <property type="project" value="TreeGrafter"/>
</dbReference>
<comment type="subcellular location">
    <subcellularLocation>
        <location evidence="5">Cytoplasm</location>
    </subcellularLocation>
    <subcellularLocation>
        <location evidence="5">Nucleus</location>
    </subcellularLocation>
</comment>
<dbReference type="SUPFAM" id="SSF82171">
    <property type="entry name" value="DPP6 N-terminal domain-like"/>
    <property type="match status" value="1"/>
</dbReference>
<accession>A0A3N4KYT1</accession>